<reference evidence="3" key="1">
    <citation type="journal article" date="2017" name="Cell">
        <title>Insights into land plant evolution garnered from the Marchantia polymorpha genome.</title>
        <authorList>
            <person name="Bowman J.L."/>
            <person name="Kohchi T."/>
            <person name="Yamato K.T."/>
            <person name="Jenkins J."/>
            <person name="Shu S."/>
            <person name="Ishizaki K."/>
            <person name="Yamaoka S."/>
            <person name="Nishihama R."/>
            <person name="Nakamura Y."/>
            <person name="Berger F."/>
            <person name="Adam C."/>
            <person name="Aki S.S."/>
            <person name="Althoff F."/>
            <person name="Araki T."/>
            <person name="Arteaga-Vazquez M.A."/>
            <person name="Balasubrmanian S."/>
            <person name="Barry K."/>
            <person name="Bauer D."/>
            <person name="Boehm C.R."/>
            <person name="Briginshaw L."/>
            <person name="Caballero-Perez J."/>
            <person name="Catarino B."/>
            <person name="Chen F."/>
            <person name="Chiyoda S."/>
            <person name="Chovatia M."/>
            <person name="Davies K.M."/>
            <person name="Delmans M."/>
            <person name="Demura T."/>
            <person name="Dierschke T."/>
            <person name="Dolan L."/>
            <person name="Dorantes-Acosta A.E."/>
            <person name="Eklund D.M."/>
            <person name="Florent S.N."/>
            <person name="Flores-Sandoval E."/>
            <person name="Fujiyama A."/>
            <person name="Fukuzawa H."/>
            <person name="Galik B."/>
            <person name="Grimanelli D."/>
            <person name="Grimwood J."/>
            <person name="Grossniklaus U."/>
            <person name="Hamada T."/>
            <person name="Haseloff J."/>
            <person name="Hetherington A.J."/>
            <person name="Higo A."/>
            <person name="Hirakawa Y."/>
            <person name="Hundley H.N."/>
            <person name="Ikeda Y."/>
            <person name="Inoue K."/>
            <person name="Inoue S.I."/>
            <person name="Ishida S."/>
            <person name="Jia Q."/>
            <person name="Kakita M."/>
            <person name="Kanazawa T."/>
            <person name="Kawai Y."/>
            <person name="Kawashima T."/>
            <person name="Kennedy M."/>
            <person name="Kinose K."/>
            <person name="Kinoshita T."/>
            <person name="Kohara Y."/>
            <person name="Koide E."/>
            <person name="Komatsu K."/>
            <person name="Kopischke S."/>
            <person name="Kubo M."/>
            <person name="Kyozuka J."/>
            <person name="Lagercrantz U."/>
            <person name="Lin S.S."/>
            <person name="Lindquist E."/>
            <person name="Lipzen A.M."/>
            <person name="Lu C.W."/>
            <person name="De Luna E."/>
            <person name="Martienssen R.A."/>
            <person name="Minamino N."/>
            <person name="Mizutani M."/>
            <person name="Mizutani M."/>
            <person name="Mochizuki N."/>
            <person name="Monte I."/>
            <person name="Mosher R."/>
            <person name="Nagasaki H."/>
            <person name="Nakagami H."/>
            <person name="Naramoto S."/>
            <person name="Nishitani K."/>
            <person name="Ohtani M."/>
            <person name="Okamoto T."/>
            <person name="Okumura M."/>
            <person name="Phillips J."/>
            <person name="Pollak B."/>
            <person name="Reinders A."/>
            <person name="Rovekamp M."/>
            <person name="Sano R."/>
            <person name="Sawa S."/>
            <person name="Schmid M.W."/>
            <person name="Shirakawa M."/>
            <person name="Solano R."/>
            <person name="Spunde A."/>
            <person name="Suetsugu N."/>
            <person name="Sugano S."/>
            <person name="Sugiyama A."/>
            <person name="Sun R."/>
            <person name="Suzuki Y."/>
            <person name="Takenaka M."/>
            <person name="Takezawa D."/>
            <person name="Tomogane H."/>
            <person name="Tsuzuki M."/>
            <person name="Ueda T."/>
            <person name="Umeda M."/>
            <person name="Ward J.M."/>
            <person name="Watanabe Y."/>
            <person name="Yazaki K."/>
            <person name="Yokoyama R."/>
            <person name="Yoshitake Y."/>
            <person name="Yotsui I."/>
            <person name="Zachgo S."/>
            <person name="Schmutz J."/>
        </authorList>
    </citation>
    <scope>NUCLEOTIDE SEQUENCE [LARGE SCALE GENOMIC DNA]</scope>
    <source>
        <strain evidence="3">Tak-1</strain>
    </source>
</reference>
<name>A0A2R6WCU4_MARPO</name>
<keyword evidence="1" id="KW-0472">Membrane</keyword>
<keyword evidence="3" id="KW-1185">Reference proteome</keyword>
<protein>
    <submittedName>
        <fullName evidence="2">Uncharacterized protein</fullName>
    </submittedName>
</protein>
<dbReference type="AlphaFoldDB" id="A0A2R6WCU4"/>
<evidence type="ECO:0000256" key="1">
    <source>
        <dbReference type="SAM" id="Phobius"/>
    </source>
</evidence>
<dbReference type="Proteomes" id="UP000244005">
    <property type="component" value="Unassembled WGS sequence"/>
</dbReference>
<feature type="transmembrane region" description="Helical" evidence="1">
    <location>
        <begin position="57"/>
        <end position="75"/>
    </location>
</feature>
<keyword evidence="1" id="KW-1133">Transmembrane helix</keyword>
<accession>A0A2R6WCU4</accession>
<dbReference type="EMBL" id="KZ772780">
    <property type="protein sequence ID" value="PTQ31665.1"/>
    <property type="molecule type" value="Genomic_DNA"/>
</dbReference>
<gene>
    <name evidence="2" type="ORF">MARPO_0108s0014</name>
</gene>
<keyword evidence="1" id="KW-0812">Transmembrane</keyword>
<proteinExistence type="predicted"/>
<sequence length="78" mass="8475">MLSSRSCWCCECDTSVYGEQNAAPPARGSRLRGAVCDAVIDSSSLVTNSELQQQEDVFFMELLVIVILTALALMTETV</sequence>
<organism evidence="2 3">
    <name type="scientific">Marchantia polymorpha</name>
    <name type="common">Common liverwort</name>
    <name type="synonym">Marchantia aquatica</name>
    <dbReference type="NCBI Taxonomy" id="3197"/>
    <lineage>
        <taxon>Eukaryota</taxon>
        <taxon>Viridiplantae</taxon>
        <taxon>Streptophyta</taxon>
        <taxon>Embryophyta</taxon>
        <taxon>Marchantiophyta</taxon>
        <taxon>Marchantiopsida</taxon>
        <taxon>Marchantiidae</taxon>
        <taxon>Marchantiales</taxon>
        <taxon>Marchantiaceae</taxon>
        <taxon>Marchantia</taxon>
    </lineage>
</organism>
<evidence type="ECO:0000313" key="2">
    <source>
        <dbReference type="EMBL" id="PTQ31665.1"/>
    </source>
</evidence>
<dbReference type="Gramene" id="Mp8g13900.1">
    <property type="protein sequence ID" value="Mp8g13900.1.cds1"/>
    <property type="gene ID" value="Mp8g13900"/>
</dbReference>
<evidence type="ECO:0000313" key="3">
    <source>
        <dbReference type="Proteomes" id="UP000244005"/>
    </source>
</evidence>